<dbReference type="PANTHER" id="PTHR43132:SF6">
    <property type="entry name" value="HTH-TYPE TRANSCRIPTIONAL REPRESSOR CZRA"/>
    <property type="match status" value="1"/>
</dbReference>
<dbReference type="InterPro" id="IPR051011">
    <property type="entry name" value="Metal_resp_trans_reg"/>
</dbReference>
<accession>A0A3B0UI38</accession>
<keyword evidence="3" id="KW-0804">Transcription</keyword>
<keyword evidence="1" id="KW-0805">Transcription regulation</keyword>
<reference evidence="5" key="1">
    <citation type="submission" date="2018-06" db="EMBL/GenBank/DDBJ databases">
        <authorList>
            <person name="Zhirakovskaya E."/>
        </authorList>
    </citation>
    <scope>NUCLEOTIDE SEQUENCE</scope>
</reference>
<dbReference type="SUPFAM" id="SSF46785">
    <property type="entry name" value="Winged helix' DNA-binding domain"/>
    <property type="match status" value="1"/>
</dbReference>
<dbReference type="EMBL" id="UOET01000187">
    <property type="protein sequence ID" value="VAW28043.1"/>
    <property type="molecule type" value="Genomic_DNA"/>
</dbReference>
<evidence type="ECO:0000256" key="3">
    <source>
        <dbReference type="ARBA" id="ARBA00023163"/>
    </source>
</evidence>
<keyword evidence="2" id="KW-0238">DNA-binding</keyword>
<dbReference type="InterPro" id="IPR036388">
    <property type="entry name" value="WH-like_DNA-bd_sf"/>
</dbReference>
<dbReference type="GO" id="GO:0003700">
    <property type="term" value="F:DNA-binding transcription factor activity"/>
    <property type="evidence" value="ECO:0007669"/>
    <property type="project" value="InterPro"/>
</dbReference>
<evidence type="ECO:0000313" key="5">
    <source>
        <dbReference type="EMBL" id="VAW28043.1"/>
    </source>
</evidence>
<name>A0A3B0UI38_9ZZZZ</name>
<evidence type="ECO:0000259" key="4">
    <source>
        <dbReference type="PROSITE" id="PS50987"/>
    </source>
</evidence>
<dbReference type="PRINTS" id="PR00778">
    <property type="entry name" value="HTHARSR"/>
</dbReference>
<dbReference type="InterPro" id="IPR011991">
    <property type="entry name" value="ArsR-like_HTH"/>
</dbReference>
<dbReference type="CDD" id="cd00090">
    <property type="entry name" value="HTH_ARSR"/>
    <property type="match status" value="1"/>
</dbReference>
<dbReference type="Gene3D" id="1.10.10.10">
    <property type="entry name" value="Winged helix-like DNA-binding domain superfamily/Winged helix DNA-binding domain"/>
    <property type="match status" value="1"/>
</dbReference>
<evidence type="ECO:0000256" key="2">
    <source>
        <dbReference type="ARBA" id="ARBA00023125"/>
    </source>
</evidence>
<organism evidence="5">
    <name type="scientific">hydrothermal vent metagenome</name>
    <dbReference type="NCBI Taxonomy" id="652676"/>
    <lineage>
        <taxon>unclassified sequences</taxon>
        <taxon>metagenomes</taxon>
        <taxon>ecological metagenomes</taxon>
    </lineage>
</organism>
<gene>
    <name evidence="5" type="ORF">MNBD_BACTEROID07-1783</name>
</gene>
<proteinExistence type="predicted"/>
<dbReference type="InterPro" id="IPR001845">
    <property type="entry name" value="HTH_ArsR_DNA-bd_dom"/>
</dbReference>
<dbReference type="Pfam" id="PF01022">
    <property type="entry name" value="HTH_5"/>
    <property type="match status" value="1"/>
</dbReference>
<dbReference type="PROSITE" id="PS00846">
    <property type="entry name" value="HTH_ARSR_1"/>
    <property type="match status" value="1"/>
</dbReference>
<dbReference type="PROSITE" id="PS50987">
    <property type="entry name" value="HTH_ARSR_2"/>
    <property type="match status" value="1"/>
</dbReference>
<dbReference type="SMART" id="SM00418">
    <property type="entry name" value="HTH_ARSR"/>
    <property type="match status" value="1"/>
</dbReference>
<dbReference type="GO" id="GO:0003677">
    <property type="term" value="F:DNA binding"/>
    <property type="evidence" value="ECO:0007669"/>
    <property type="project" value="UniProtKB-KW"/>
</dbReference>
<sequence length="125" mass="14059">MHNHSNEKTMSSDICDITIIHQDVVDRVAKEMAKSPSATTMADFLKALSDPTRLKVIQVLRYSELCVCDLTSLVGISISGLSHQLRYLRNKNIVKFRKEGKLAYYSLADDHVGQIIDLVSKHISE</sequence>
<protein>
    <submittedName>
        <fullName evidence="5">Cadmium efflux system accessory protein</fullName>
    </submittedName>
</protein>
<dbReference type="NCBIfam" id="NF033788">
    <property type="entry name" value="HTH_metalloreg"/>
    <property type="match status" value="1"/>
</dbReference>
<dbReference type="InterPro" id="IPR018334">
    <property type="entry name" value="ArsR_HTH"/>
</dbReference>
<feature type="domain" description="HTH arsR-type" evidence="4">
    <location>
        <begin position="33"/>
        <end position="125"/>
    </location>
</feature>
<dbReference type="PANTHER" id="PTHR43132">
    <property type="entry name" value="ARSENICAL RESISTANCE OPERON REPRESSOR ARSR-RELATED"/>
    <property type="match status" value="1"/>
</dbReference>
<dbReference type="AlphaFoldDB" id="A0A3B0UI38"/>
<dbReference type="InterPro" id="IPR036390">
    <property type="entry name" value="WH_DNA-bd_sf"/>
</dbReference>
<evidence type="ECO:0000256" key="1">
    <source>
        <dbReference type="ARBA" id="ARBA00023015"/>
    </source>
</evidence>